<keyword evidence="4" id="KW-1185">Reference proteome</keyword>
<dbReference type="RefSeq" id="WP_207940733.1">
    <property type="nucleotide sequence ID" value="NZ_CP147251.1"/>
</dbReference>
<dbReference type="Gene3D" id="3.40.50.510">
    <property type="entry name" value="Phosphotransferase system, mannose-type IIA component"/>
    <property type="match status" value="1"/>
</dbReference>
<proteinExistence type="predicted"/>
<keyword evidence="1" id="KW-0808">Transferase</keyword>
<name>A0ABZ2SMQ6_9ENTE</name>
<feature type="domain" description="PTS EIIA type-4" evidence="2">
    <location>
        <begin position="1"/>
        <end position="121"/>
    </location>
</feature>
<dbReference type="Proteomes" id="UP000664701">
    <property type="component" value="Chromosome"/>
</dbReference>
<reference evidence="3 4" key="1">
    <citation type="submission" date="2024-03" db="EMBL/GenBank/DDBJ databases">
        <title>The Genome Sequence of Enterococcus sp. DIV2402.</title>
        <authorList>
            <consortium name="The Broad Institute Genomics Platform"/>
            <consortium name="The Broad Institute Microbial Omics Core"/>
            <consortium name="The Broad Institute Genomic Center for Infectious Diseases"/>
            <person name="Earl A."/>
            <person name="Manson A."/>
            <person name="Gilmore M."/>
            <person name="Schwartman J."/>
            <person name="Shea T."/>
            <person name="Abouelleil A."/>
            <person name="Cao P."/>
            <person name="Chapman S."/>
            <person name="Cusick C."/>
            <person name="Young S."/>
            <person name="Neafsey D."/>
            <person name="Nusbaum C."/>
            <person name="Birren B."/>
        </authorList>
    </citation>
    <scope>NUCLEOTIDE SEQUENCE [LARGE SCALE GENOMIC DNA]</scope>
    <source>
        <strain evidence="3 4">DIV2402</strain>
    </source>
</reference>
<dbReference type="InterPro" id="IPR051471">
    <property type="entry name" value="Bacterial_PTS_sugar_comp"/>
</dbReference>
<dbReference type="Pfam" id="PF03610">
    <property type="entry name" value="EIIA-man"/>
    <property type="match status" value="1"/>
</dbReference>
<evidence type="ECO:0000313" key="4">
    <source>
        <dbReference type="Proteomes" id="UP000664701"/>
    </source>
</evidence>
<evidence type="ECO:0000256" key="1">
    <source>
        <dbReference type="ARBA" id="ARBA00022679"/>
    </source>
</evidence>
<accession>A0ABZ2SMQ6</accession>
<evidence type="ECO:0000313" key="3">
    <source>
        <dbReference type="EMBL" id="WYJ77098.1"/>
    </source>
</evidence>
<dbReference type="PROSITE" id="PS51096">
    <property type="entry name" value="PTS_EIIA_TYPE_4"/>
    <property type="match status" value="1"/>
</dbReference>
<organism evidence="3 4">
    <name type="scientific">Candidatus Enterococcus lowellii</name>
    <dbReference type="NCBI Taxonomy" id="2230877"/>
    <lineage>
        <taxon>Bacteria</taxon>
        <taxon>Bacillati</taxon>
        <taxon>Bacillota</taxon>
        <taxon>Bacilli</taxon>
        <taxon>Lactobacillales</taxon>
        <taxon>Enterococcaceae</taxon>
        <taxon>Enterococcus</taxon>
    </lineage>
</organism>
<dbReference type="SUPFAM" id="SSF53062">
    <property type="entry name" value="PTS system fructose IIA component-like"/>
    <property type="match status" value="1"/>
</dbReference>
<dbReference type="InterPro" id="IPR004701">
    <property type="entry name" value="PTS_EIIA_man-typ"/>
</dbReference>
<dbReference type="PANTHER" id="PTHR33799">
    <property type="entry name" value="PTS PERMEASE-RELATED-RELATED"/>
    <property type="match status" value="1"/>
</dbReference>
<sequence>MNYLIATHGEFSKGIINAIKLIAGEDIQIDYYSMTQSKSADEAEIEAKEYLKQKDGQELIVLTDVFGGSVANLFTNLLLENYSFQLVTGVNLPMILTMLMSGETDSETIVASGIEEAKKGIIYVNELLVDQGGINNDDIIIED</sequence>
<gene>
    <name evidence="3" type="ORF">DOK78_001736</name>
</gene>
<dbReference type="EMBL" id="CP147251">
    <property type="protein sequence ID" value="WYJ77098.1"/>
    <property type="molecule type" value="Genomic_DNA"/>
</dbReference>
<dbReference type="PANTHER" id="PTHR33799:SF1">
    <property type="entry name" value="PTS SYSTEM MANNOSE-SPECIFIC EIIAB COMPONENT-RELATED"/>
    <property type="match status" value="1"/>
</dbReference>
<dbReference type="InterPro" id="IPR036662">
    <property type="entry name" value="PTS_EIIA_man-typ_sf"/>
</dbReference>
<evidence type="ECO:0000259" key="2">
    <source>
        <dbReference type="PROSITE" id="PS51096"/>
    </source>
</evidence>
<protein>
    <submittedName>
        <fullName evidence="3">PTS system, fructoselysine/glucoselysine-specific IIA component</fullName>
    </submittedName>
</protein>